<gene>
    <name evidence="1" type="ORF">AVEN_178517_1</name>
</gene>
<dbReference type="AlphaFoldDB" id="A0A4Y2CDW0"/>
<keyword evidence="2" id="KW-1185">Reference proteome</keyword>
<evidence type="ECO:0000313" key="2">
    <source>
        <dbReference type="Proteomes" id="UP000499080"/>
    </source>
</evidence>
<proteinExistence type="predicted"/>
<reference evidence="1 2" key="1">
    <citation type="journal article" date="2019" name="Sci. Rep.">
        <title>Orb-weaving spider Araneus ventricosus genome elucidates the spidroin gene catalogue.</title>
        <authorList>
            <person name="Kono N."/>
            <person name="Nakamura H."/>
            <person name="Ohtoshi R."/>
            <person name="Moran D.A.P."/>
            <person name="Shinohara A."/>
            <person name="Yoshida Y."/>
            <person name="Fujiwara M."/>
            <person name="Mori M."/>
            <person name="Tomita M."/>
            <person name="Arakawa K."/>
        </authorList>
    </citation>
    <scope>NUCLEOTIDE SEQUENCE [LARGE SCALE GENOMIC DNA]</scope>
</reference>
<evidence type="ECO:0000313" key="1">
    <source>
        <dbReference type="EMBL" id="GBM02591.1"/>
    </source>
</evidence>
<accession>A0A4Y2CDW0</accession>
<dbReference type="OrthoDB" id="10166468at2759"/>
<dbReference type="EMBL" id="BGPR01000181">
    <property type="protein sequence ID" value="GBM02591.1"/>
    <property type="molecule type" value="Genomic_DNA"/>
</dbReference>
<protein>
    <submittedName>
        <fullName evidence="1">Uncharacterized protein</fullName>
    </submittedName>
</protein>
<organism evidence="1 2">
    <name type="scientific">Araneus ventricosus</name>
    <name type="common">Orbweaver spider</name>
    <name type="synonym">Epeira ventricosa</name>
    <dbReference type="NCBI Taxonomy" id="182803"/>
    <lineage>
        <taxon>Eukaryota</taxon>
        <taxon>Metazoa</taxon>
        <taxon>Ecdysozoa</taxon>
        <taxon>Arthropoda</taxon>
        <taxon>Chelicerata</taxon>
        <taxon>Arachnida</taxon>
        <taxon>Araneae</taxon>
        <taxon>Araneomorphae</taxon>
        <taxon>Entelegynae</taxon>
        <taxon>Araneoidea</taxon>
        <taxon>Araneidae</taxon>
        <taxon>Araneus</taxon>
    </lineage>
</organism>
<sequence>MQLGKCHAGTIISNTPSKALQCLRRTFDQPTDRASKDLSSGTSGNFKVKRCRRDRIHLLLQFIQQEKISNRDKLGERKGHCKQPPYPMTCCWNISTKYCGPPAAAEDL</sequence>
<comment type="caution">
    <text evidence="1">The sequence shown here is derived from an EMBL/GenBank/DDBJ whole genome shotgun (WGS) entry which is preliminary data.</text>
</comment>
<name>A0A4Y2CDW0_ARAVE</name>
<dbReference type="Proteomes" id="UP000499080">
    <property type="component" value="Unassembled WGS sequence"/>
</dbReference>